<feature type="binding site" evidence="3">
    <location>
        <begin position="8"/>
        <end position="15"/>
    </location>
    <ligand>
        <name>substrate</name>
    </ligand>
</feature>
<reference evidence="4" key="1">
    <citation type="submission" date="2021-04" db="EMBL/GenBank/DDBJ databases">
        <title>Genome seq and assembly of Bacillus sp.</title>
        <authorList>
            <person name="Chhetri G."/>
        </authorList>
    </citation>
    <scope>NUCLEOTIDE SEQUENCE</scope>
    <source>
        <strain evidence="4">RG28</strain>
    </source>
</reference>
<keyword evidence="1" id="KW-0378">Hydrolase</keyword>
<dbReference type="PROSITE" id="PS00175">
    <property type="entry name" value="PG_MUTASE"/>
    <property type="match status" value="1"/>
</dbReference>
<organism evidence="4 5">
    <name type="scientific">Gottfriedia endophytica</name>
    <dbReference type="NCBI Taxonomy" id="2820819"/>
    <lineage>
        <taxon>Bacteria</taxon>
        <taxon>Bacillati</taxon>
        <taxon>Bacillota</taxon>
        <taxon>Bacilli</taxon>
        <taxon>Bacillales</taxon>
        <taxon>Bacillaceae</taxon>
        <taxon>Gottfriedia</taxon>
    </lineage>
</organism>
<dbReference type="GO" id="GO:0045820">
    <property type="term" value="P:negative regulation of glycolytic process"/>
    <property type="evidence" value="ECO:0007669"/>
    <property type="project" value="TreeGrafter"/>
</dbReference>
<dbReference type="GO" id="GO:0004331">
    <property type="term" value="F:fructose-2,6-bisphosphate 2-phosphatase activity"/>
    <property type="evidence" value="ECO:0007669"/>
    <property type="project" value="TreeGrafter"/>
</dbReference>
<proteinExistence type="predicted"/>
<evidence type="ECO:0000256" key="3">
    <source>
        <dbReference type="PIRSR" id="PIRSR613078-2"/>
    </source>
</evidence>
<evidence type="ECO:0000256" key="1">
    <source>
        <dbReference type="ARBA" id="ARBA00022801"/>
    </source>
</evidence>
<dbReference type="Pfam" id="PF00300">
    <property type="entry name" value="His_Phos_1"/>
    <property type="match status" value="1"/>
</dbReference>
<feature type="active site" description="Proton donor/acceptor" evidence="2">
    <location>
        <position position="83"/>
    </location>
</feature>
<evidence type="ECO:0000256" key="2">
    <source>
        <dbReference type="PIRSR" id="PIRSR613078-1"/>
    </source>
</evidence>
<feature type="active site" description="Tele-phosphohistidine intermediate" evidence="2">
    <location>
        <position position="9"/>
    </location>
</feature>
<dbReference type="PANTHER" id="PTHR46517">
    <property type="entry name" value="FRUCTOSE-2,6-BISPHOSPHATASE TIGAR"/>
    <property type="match status" value="1"/>
</dbReference>
<dbReference type="InterPro" id="IPR001345">
    <property type="entry name" value="PG/BPGM_mutase_AS"/>
</dbReference>
<dbReference type="GO" id="GO:0005829">
    <property type="term" value="C:cytosol"/>
    <property type="evidence" value="ECO:0007669"/>
    <property type="project" value="TreeGrafter"/>
</dbReference>
<dbReference type="Proteomes" id="UP000682134">
    <property type="component" value="Unassembled WGS sequence"/>
</dbReference>
<keyword evidence="5" id="KW-1185">Reference proteome</keyword>
<dbReference type="SUPFAM" id="SSF53254">
    <property type="entry name" value="Phosphoglycerate mutase-like"/>
    <property type="match status" value="1"/>
</dbReference>
<dbReference type="SMART" id="SM00855">
    <property type="entry name" value="PGAM"/>
    <property type="match status" value="1"/>
</dbReference>
<dbReference type="Gene3D" id="3.40.50.1240">
    <property type="entry name" value="Phosphoglycerate mutase-like"/>
    <property type="match status" value="1"/>
</dbReference>
<gene>
    <name evidence="4" type="ORF">J5Y03_06240</name>
</gene>
<dbReference type="InterPro" id="IPR029033">
    <property type="entry name" value="His_PPase_superfam"/>
</dbReference>
<accession>A0A940SK14</accession>
<dbReference type="AlphaFoldDB" id="A0A940SK14"/>
<dbReference type="InterPro" id="IPR013078">
    <property type="entry name" value="His_Pase_superF_clade-1"/>
</dbReference>
<evidence type="ECO:0000313" key="4">
    <source>
        <dbReference type="EMBL" id="MBP0724788.1"/>
    </source>
</evidence>
<name>A0A940SK14_9BACI</name>
<protein>
    <submittedName>
        <fullName evidence="4">Histidine phosphatase family protein</fullName>
    </submittedName>
</protein>
<feature type="binding site" evidence="3">
    <location>
        <position position="58"/>
    </location>
    <ligand>
        <name>substrate</name>
    </ligand>
</feature>
<evidence type="ECO:0000313" key="5">
    <source>
        <dbReference type="Proteomes" id="UP000682134"/>
    </source>
</evidence>
<sequence length="190" mass="21725">MTEICLVRHGQTDWNFSGIIQGREDIPLNIVGKEQARQSAEFLSKEKWDMIISSPLSRAVETAKAIAEFTKLDKILEDKRFIERDFGQVSGKNVSEYRNKYNADEIENIETMKDLMTRTFTALEDVAKNNEGKKIIIVAHSHTIKSILHAIDPKKVNFETKLNNACASYVEYKDNSWSIKAFNVSDHITI</sequence>
<dbReference type="RefSeq" id="WP_209403658.1">
    <property type="nucleotide sequence ID" value="NZ_JAGIYQ010000003.1"/>
</dbReference>
<comment type="caution">
    <text evidence="4">The sequence shown here is derived from an EMBL/GenBank/DDBJ whole genome shotgun (WGS) entry which is preliminary data.</text>
</comment>
<dbReference type="GO" id="GO:0043456">
    <property type="term" value="P:regulation of pentose-phosphate shunt"/>
    <property type="evidence" value="ECO:0007669"/>
    <property type="project" value="TreeGrafter"/>
</dbReference>
<dbReference type="PANTHER" id="PTHR46517:SF1">
    <property type="entry name" value="FRUCTOSE-2,6-BISPHOSPHATASE TIGAR"/>
    <property type="match status" value="1"/>
</dbReference>
<dbReference type="CDD" id="cd07067">
    <property type="entry name" value="HP_PGM_like"/>
    <property type="match status" value="1"/>
</dbReference>
<dbReference type="InterPro" id="IPR051695">
    <property type="entry name" value="Phosphoglycerate_Mutase"/>
</dbReference>
<dbReference type="EMBL" id="JAGIYQ010000003">
    <property type="protein sequence ID" value="MBP0724788.1"/>
    <property type="molecule type" value="Genomic_DNA"/>
</dbReference>